<comment type="caution">
    <text evidence="4">The sequence shown here is derived from an EMBL/GenBank/DDBJ whole genome shotgun (WGS) entry which is preliminary data.</text>
</comment>
<dbReference type="CDD" id="cd19165">
    <property type="entry name" value="HemeO"/>
    <property type="match status" value="1"/>
</dbReference>
<evidence type="ECO:0000256" key="2">
    <source>
        <dbReference type="ARBA" id="ARBA00022723"/>
    </source>
</evidence>
<dbReference type="Gene3D" id="1.20.910.10">
    <property type="entry name" value="Heme oxygenase-like"/>
    <property type="match status" value="1"/>
</dbReference>
<dbReference type="Proteomes" id="UP000282656">
    <property type="component" value="Unassembled WGS sequence"/>
</dbReference>
<dbReference type="RefSeq" id="WP_120549758.1">
    <property type="nucleotide sequence ID" value="NZ_RAWM01000019.1"/>
</dbReference>
<dbReference type="AlphaFoldDB" id="A0A3A8R1B8"/>
<organism evidence="4 5">
    <name type="scientific">Corallococcus interemptor</name>
    <dbReference type="NCBI Taxonomy" id="2316720"/>
    <lineage>
        <taxon>Bacteria</taxon>
        <taxon>Pseudomonadati</taxon>
        <taxon>Myxococcota</taxon>
        <taxon>Myxococcia</taxon>
        <taxon>Myxococcales</taxon>
        <taxon>Cystobacterineae</taxon>
        <taxon>Myxococcaceae</taxon>
        <taxon>Corallococcus</taxon>
    </lineage>
</organism>
<proteinExistence type="predicted"/>
<dbReference type="GO" id="GO:0004392">
    <property type="term" value="F:heme oxygenase (decyclizing) activity"/>
    <property type="evidence" value="ECO:0007669"/>
    <property type="project" value="InterPro"/>
</dbReference>
<dbReference type="SUPFAM" id="SSF48613">
    <property type="entry name" value="Heme oxygenase-like"/>
    <property type="match status" value="1"/>
</dbReference>
<dbReference type="InterPro" id="IPR016084">
    <property type="entry name" value="Haem_Oase-like_multi-hlx"/>
</dbReference>
<accession>A0A3A8R1B8</accession>
<dbReference type="GO" id="GO:0042167">
    <property type="term" value="P:heme catabolic process"/>
    <property type="evidence" value="ECO:0007669"/>
    <property type="project" value="TreeGrafter"/>
</dbReference>
<dbReference type="PRINTS" id="PR00088">
    <property type="entry name" value="HAEMOXYGNASE"/>
</dbReference>
<evidence type="ECO:0000313" key="5">
    <source>
        <dbReference type="Proteomes" id="UP000282656"/>
    </source>
</evidence>
<dbReference type="GO" id="GO:0046872">
    <property type="term" value="F:metal ion binding"/>
    <property type="evidence" value="ECO:0007669"/>
    <property type="project" value="UniProtKB-KW"/>
</dbReference>
<keyword evidence="3" id="KW-0408">Iron</keyword>
<keyword evidence="5" id="KW-1185">Reference proteome</keyword>
<dbReference type="PANTHER" id="PTHR10720:SF0">
    <property type="entry name" value="HEME OXYGENASE"/>
    <property type="match status" value="1"/>
</dbReference>
<dbReference type="InterPro" id="IPR016053">
    <property type="entry name" value="Haem_Oase-like"/>
</dbReference>
<reference evidence="5" key="1">
    <citation type="submission" date="2018-09" db="EMBL/GenBank/DDBJ databases">
        <authorList>
            <person name="Livingstone P.G."/>
            <person name="Whitworth D.E."/>
        </authorList>
    </citation>
    <scope>NUCLEOTIDE SEQUENCE [LARGE SCALE GENOMIC DNA]</scope>
    <source>
        <strain evidence="5">AB047A</strain>
    </source>
</reference>
<dbReference type="GO" id="GO:0006979">
    <property type="term" value="P:response to oxidative stress"/>
    <property type="evidence" value="ECO:0007669"/>
    <property type="project" value="TreeGrafter"/>
</dbReference>
<sequence>MSTVRGTLRWGGLDRSARDRRLPSASTAPSGLPSMQRLSLRLEEGTGMARRQAEQSTFLEALFHGSWNGGVYGQFVRARHYVNHLRQLHVVYEALESVLPGLKDGPLARVLRLPELRRASALLADLDWFCGDTRTKPFACEDTRLHAERIREVAAEAPHLLIAHAYARCAQDLFTAPRRSELIARAFELENGRGTAFYNAVSAAELLAFQARLVARLDEVQLTEGEAQEVVQEARLAFRIQTLICDELARDAPELDGPGGSAG</sequence>
<dbReference type="EMBL" id="RAWM01000019">
    <property type="protein sequence ID" value="RKH70922.1"/>
    <property type="molecule type" value="Genomic_DNA"/>
</dbReference>
<dbReference type="OrthoDB" id="5493802at2"/>
<dbReference type="GO" id="GO:0020037">
    <property type="term" value="F:heme binding"/>
    <property type="evidence" value="ECO:0007669"/>
    <property type="project" value="TreeGrafter"/>
</dbReference>
<evidence type="ECO:0000256" key="1">
    <source>
        <dbReference type="ARBA" id="ARBA00022617"/>
    </source>
</evidence>
<keyword evidence="2" id="KW-0479">Metal-binding</keyword>
<dbReference type="GO" id="GO:0006788">
    <property type="term" value="P:heme oxidation"/>
    <property type="evidence" value="ECO:0007669"/>
    <property type="project" value="InterPro"/>
</dbReference>
<evidence type="ECO:0000256" key="3">
    <source>
        <dbReference type="ARBA" id="ARBA00023004"/>
    </source>
</evidence>
<evidence type="ECO:0000313" key="4">
    <source>
        <dbReference type="EMBL" id="RKH70922.1"/>
    </source>
</evidence>
<gene>
    <name evidence="4" type="ORF">D7X96_10060</name>
</gene>
<keyword evidence="1" id="KW-0349">Heme</keyword>
<protein>
    <submittedName>
        <fullName evidence="4">Biliverdin-producing heme oxygenase</fullName>
    </submittedName>
</protein>
<dbReference type="PANTHER" id="PTHR10720">
    <property type="entry name" value="HEME OXYGENASE"/>
    <property type="match status" value="1"/>
</dbReference>
<dbReference type="InterPro" id="IPR002051">
    <property type="entry name" value="Haem_Oase"/>
</dbReference>
<name>A0A3A8R1B8_9BACT</name>
<dbReference type="Pfam" id="PF01126">
    <property type="entry name" value="Heme_oxygenase"/>
    <property type="match status" value="1"/>
</dbReference>